<evidence type="ECO:0000313" key="2">
    <source>
        <dbReference type="Proteomes" id="UP000292347"/>
    </source>
</evidence>
<organism evidence="1 2">
    <name type="scientific">Sphingomonas desiccabilis</name>
    <dbReference type="NCBI Taxonomy" id="429134"/>
    <lineage>
        <taxon>Bacteria</taxon>
        <taxon>Pseudomonadati</taxon>
        <taxon>Pseudomonadota</taxon>
        <taxon>Alphaproteobacteria</taxon>
        <taxon>Sphingomonadales</taxon>
        <taxon>Sphingomonadaceae</taxon>
        <taxon>Sphingomonas</taxon>
    </lineage>
</organism>
<reference evidence="1 2" key="1">
    <citation type="submission" date="2019-01" db="EMBL/GenBank/DDBJ databases">
        <title>Sphingomonas mucosissima sp. nov. and Sphingomonas desiccabilis sp. nov., from biological soil crusts in the Colorado Plateau, USA.</title>
        <authorList>
            <person name="Zhu D."/>
        </authorList>
    </citation>
    <scope>NUCLEOTIDE SEQUENCE [LARGE SCALE GENOMIC DNA]</scope>
    <source>
        <strain evidence="1 2">CP1D</strain>
    </source>
</reference>
<dbReference type="Proteomes" id="UP000292347">
    <property type="component" value="Unassembled WGS sequence"/>
</dbReference>
<comment type="caution">
    <text evidence="1">The sequence shown here is derived from an EMBL/GenBank/DDBJ whole genome shotgun (WGS) entry which is preliminary data.</text>
</comment>
<dbReference type="OrthoDB" id="9854725at2"/>
<accession>A0A4Q2J0K3</accession>
<proteinExistence type="predicted"/>
<sequence length="146" mass="15441">MPFAITTKLLGYLSGGLGAAALAASAFAGLQTHRLHGAQGDIATLGQSLKDEKGRADLATTTANQRGEDLKARDAIIRQQSESLDGLKARSDADRQTYVSGILAADTGAKTHEARATELVRVPVKVPDDRCEAARALIEQEMLSVR</sequence>
<keyword evidence="2" id="KW-1185">Reference proteome</keyword>
<dbReference type="EMBL" id="SDPT01000001">
    <property type="protein sequence ID" value="RXZ34812.1"/>
    <property type="molecule type" value="Genomic_DNA"/>
</dbReference>
<dbReference type="AlphaFoldDB" id="A0A4Q2J0K3"/>
<name>A0A4Q2J0K3_9SPHN</name>
<evidence type="ECO:0000313" key="1">
    <source>
        <dbReference type="EMBL" id="RXZ34812.1"/>
    </source>
</evidence>
<dbReference type="RefSeq" id="WP_129340594.1">
    <property type="nucleotide sequence ID" value="NZ_JACIDD010000001.1"/>
</dbReference>
<protein>
    <submittedName>
        <fullName evidence="1">Uncharacterized protein</fullName>
    </submittedName>
</protein>
<gene>
    <name evidence="1" type="ORF">EO081_03905</name>
</gene>